<protein>
    <submittedName>
        <fullName evidence="1">Uncharacterized protein</fullName>
    </submittedName>
</protein>
<dbReference type="EMBL" id="CP000678">
    <property type="protein sequence ID" value="ABQ86366.1"/>
    <property type="molecule type" value="Genomic_DNA"/>
</dbReference>
<dbReference type="KEGG" id="msi:Msm_0161"/>
<dbReference type="EnsemblBacteria" id="ABQ86366">
    <property type="protein sequence ID" value="ABQ86366"/>
    <property type="gene ID" value="Msm_0161"/>
</dbReference>
<sequence>MEKINKFDSVEVKNKTIIGLKSKLVYWYDNVWVKNKTIIGLK</sequence>
<dbReference type="AlphaFoldDB" id="A5UJI8"/>
<dbReference type="HOGENOM" id="CLU_3245412_0_0_2"/>
<organism evidence="1 2">
    <name type="scientific">Methanobrevibacter smithii (strain ATCC 35061 / DSM 861 / OCM 144 / PS)</name>
    <dbReference type="NCBI Taxonomy" id="420247"/>
    <lineage>
        <taxon>Archaea</taxon>
        <taxon>Methanobacteriati</taxon>
        <taxon>Methanobacteriota</taxon>
        <taxon>Methanomada group</taxon>
        <taxon>Methanobacteria</taxon>
        <taxon>Methanobacteriales</taxon>
        <taxon>Methanobacteriaceae</taxon>
        <taxon>Methanobrevibacter</taxon>
    </lineage>
</organism>
<keyword evidence="2" id="KW-1185">Reference proteome</keyword>
<dbReference type="BioCyc" id="MSMI420247:GHWZ-162-MONOMER"/>
<dbReference type="Proteomes" id="UP000001992">
    <property type="component" value="Chromosome"/>
</dbReference>
<reference evidence="1 2" key="1">
    <citation type="journal article" date="2007" name="Proc. Natl. Acad. Sci. U.S.A.">
        <title>Genomic and metabolic adaptations of Methanobrevibacter smithii to the human gut.</title>
        <authorList>
            <person name="Samuel B.S."/>
            <person name="Hansen E.E."/>
            <person name="Manchester J.K."/>
            <person name="Coutinho P.M."/>
            <person name="Henrissat B."/>
            <person name="Fulton R."/>
            <person name="Latreille P."/>
            <person name="Kim K."/>
            <person name="Wilson R.K."/>
            <person name="Gordon J.I."/>
        </authorList>
    </citation>
    <scope>NUCLEOTIDE SEQUENCE [LARGE SCALE GENOMIC DNA]</scope>
    <source>
        <strain evidence="2">ATCC 35061 / DSM 861 / OCM 144 / PS</strain>
    </source>
</reference>
<evidence type="ECO:0000313" key="2">
    <source>
        <dbReference type="Proteomes" id="UP000001992"/>
    </source>
</evidence>
<evidence type="ECO:0000313" key="1">
    <source>
        <dbReference type="EMBL" id="ABQ86366.1"/>
    </source>
</evidence>
<name>A5UJI8_METS3</name>
<accession>A5UJI8</accession>
<gene>
    <name evidence="1" type="ordered locus">Msm_0161</name>
</gene>
<proteinExistence type="predicted"/>
<dbReference type="PATRIC" id="fig|420247.28.peg.165"/>